<evidence type="ECO:0000313" key="2">
    <source>
        <dbReference type="Proteomes" id="UP000030428"/>
    </source>
</evidence>
<organism evidence="1 2">
    <name type="scientific">Candidatus Thiomargarita nelsonii</name>
    <dbReference type="NCBI Taxonomy" id="1003181"/>
    <lineage>
        <taxon>Bacteria</taxon>
        <taxon>Pseudomonadati</taxon>
        <taxon>Pseudomonadota</taxon>
        <taxon>Gammaproteobacteria</taxon>
        <taxon>Thiotrichales</taxon>
        <taxon>Thiotrichaceae</taxon>
        <taxon>Thiomargarita</taxon>
    </lineage>
</organism>
<name>A0A4E0RDU0_9GAMM</name>
<keyword evidence="2" id="KW-1185">Reference proteome</keyword>
<accession>A0A4E0RDU0</accession>
<dbReference type="EMBL" id="JSZA02000208">
    <property type="protein sequence ID" value="TGO02146.1"/>
    <property type="molecule type" value="Genomic_DNA"/>
</dbReference>
<proteinExistence type="predicted"/>
<comment type="caution">
    <text evidence="1">The sequence shown here is derived from an EMBL/GenBank/DDBJ whole genome shotgun (WGS) entry which is preliminary data.</text>
</comment>
<dbReference type="AlphaFoldDB" id="A0A4E0RDU0"/>
<evidence type="ECO:0000313" key="1">
    <source>
        <dbReference type="EMBL" id="TGO02146.1"/>
    </source>
</evidence>
<dbReference type="Proteomes" id="UP000030428">
    <property type="component" value="Unassembled WGS sequence"/>
</dbReference>
<sequence>MNHFILNNRILLTQKEYVEQTQHFNIISYIENGFHLVETPIKLYTNSGNIALFTETPNKLYRAGNATVPRLDNARVPKDIEVFYAHEIDKTYQIEQIISSLSITYFLKEQTEWVPKSMPLS</sequence>
<gene>
    <name evidence="1" type="ORF">PN36_29670</name>
</gene>
<reference evidence="1 2" key="1">
    <citation type="journal article" date="2016" name="Front. Microbiol.">
        <title>Single-Cell (Meta-)Genomics of a Dimorphic Candidatus Thiomargarita nelsonii Reveals Genomic Plasticity.</title>
        <authorList>
            <person name="Flood B.E."/>
            <person name="Fliss P."/>
            <person name="Jones D.S."/>
            <person name="Dick G.J."/>
            <person name="Jain S."/>
            <person name="Kaster A.K."/>
            <person name="Winkel M."/>
            <person name="Mussmann M."/>
            <person name="Bailey J."/>
        </authorList>
    </citation>
    <scope>NUCLEOTIDE SEQUENCE [LARGE SCALE GENOMIC DNA]</scope>
    <source>
        <strain evidence="1">Hydrate Ridge</strain>
    </source>
</reference>
<protein>
    <submittedName>
        <fullName evidence="1">Uncharacterized protein</fullName>
    </submittedName>
</protein>